<organism evidence="1 2">
    <name type="scientific">Rhizopogon vinicolor AM-OR11-026</name>
    <dbReference type="NCBI Taxonomy" id="1314800"/>
    <lineage>
        <taxon>Eukaryota</taxon>
        <taxon>Fungi</taxon>
        <taxon>Dikarya</taxon>
        <taxon>Basidiomycota</taxon>
        <taxon>Agaricomycotina</taxon>
        <taxon>Agaricomycetes</taxon>
        <taxon>Agaricomycetidae</taxon>
        <taxon>Boletales</taxon>
        <taxon>Suillineae</taxon>
        <taxon>Rhizopogonaceae</taxon>
        <taxon>Rhizopogon</taxon>
    </lineage>
</organism>
<evidence type="ECO:0000313" key="2">
    <source>
        <dbReference type="Proteomes" id="UP000092154"/>
    </source>
</evidence>
<protein>
    <submittedName>
        <fullName evidence="1">Uncharacterized protein</fullName>
    </submittedName>
</protein>
<keyword evidence="2" id="KW-1185">Reference proteome</keyword>
<dbReference type="Proteomes" id="UP000092154">
    <property type="component" value="Unassembled WGS sequence"/>
</dbReference>
<evidence type="ECO:0000313" key="1">
    <source>
        <dbReference type="EMBL" id="OAX38716.1"/>
    </source>
</evidence>
<proteinExistence type="predicted"/>
<accession>A0A1B7N1J4</accession>
<dbReference type="AlphaFoldDB" id="A0A1B7N1J4"/>
<gene>
    <name evidence="1" type="ORF">K503DRAFT_770173</name>
</gene>
<dbReference type="EMBL" id="KV448280">
    <property type="protein sequence ID" value="OAX38716.1"/>
    <property type="molecule type" value="Genomic_DNA"/>
</dbReference>
<dbReference type="InParanoid" id="A0A1B7N1J4"/>
<sequence>MSTTDVSALRPSIQWSFKFTSSTLMQTLQLGIATTLILEYSFFLSQQSNWHESAKTLKLAAAEYNASGTPAAVLKAVKDVLSQDDGDDEKLCKMIIDIILRNRLSKE</sequence>
<name>A0A1B7N1J4_9AGAM</name>
<reference evidence="1 2" key="1">
    <citation type="submission" date="2016-06" db="EMBL/GenBank/DDBJ databases">
        <title>Comparative genomics of the ectomycorrhizal sister species Rhizopogon vinicolor and Rhizopogon vesiculosus (Basidiomycota: Boletales) reveals a divergence of the mating type B locus.</title>
        <authorList>
            <consortium name="DOE Joint Genome Institute"/>
            <person name="Mujic A.B."/>
            <person name="Kuo A."/>
            <person name="Tritt A."/>
            <person name="Lipzen A."/>
            <person name="Chen C."/>
            <person name="Johnson J."/>
            <person name="Sharma A."/>
            <person name="Barry K."/>
            <person name="Grigoriev I.V."/>
            <person name="Spatafora J.W."/>
        </authorList>
    </citation>
    <scope>NUCLEOTIDE SEQUENCE [LARGE SCALE GENOMIC DNA]</scope>
    <source>
        <strain evidence="1 2">AM-OR11-026</strain>
    </source>
</reference>
<dbReference type="OrthoDB" id="2684800at2759"/>